<protein>
    <submittedName>
        <fullName evidence="1">Uncharacterized protein</fullName>
    </submittedName>
</protein>
<gene>
    <name evidence="1" type="ORF">A5630_25465</name>
</gene>
<sequence>MLTEGIVHDDGSIEWLTEAAHTSPASKAWMDHLVNARGGEFDQNDRYIFPGTVDDQVWSLQWFEA</sequence>
<evidence type="ECO:0000313" key="2">
    <source>
        <dbReference type="Proteomes" id="UP000093898"/>
    </source>
</evidence>
<dbReference type="AlphaFoldDB" id="A0A1A3GY52"/>
<name>A0A1A3GY52_MYCMU</name>
<proteinExistence type="predicted"/>
<accession>A0A1A3GY52</accession>
<dbReference type="EMBL" id="LZLC01000160">
    <property type="protein sequence ID" value="OBJ40303.1"/>
    <property type="molecule type" value="Genomic_DNA"/>
</dbReference>
<organism evidence="1 2">
    <name type="scientific">Mycolicibacterium mucogenicum</name>
    <name type="common">Mycobacterium mucogenicum</name>
    <dbReference type="NCBI Taxonomy" id="56689"/>
    <lineage>
        <taxon>Bacteria</taxon>
        <taxon>Bacillati</taxon>
        <taxon>Actinomycetota</taxon>
        <taxon>Actinomycetes</taxon>
        <taxon>Mycobacteriales</taxon>
        <taxon>Mycobacteriaceae</taxon>
        <taxon>Mycolicibacterium</taxon>
    </lineage>
</organism>
<evidence type="ECO:0000313" key="1">
    <source>
        <dbReference type="EMBL" id="OBJ40303.1"/>
    </source>
</evidence>
<dbReference type="Proteomes" id="UP000093898">
    <property type="component" value="Unassembled WGS sequence"/>
</dbReference>
<comment type="caution">
    <text evidence="1">The sequence shown here is derived from an EMBL/GenBank/DDBJ whole genome shotgun (WGS) entry which is preliminary data.</text>
</comment>
<reference evidence="1 2" key="1">
    <citation type="submission" date="2016-06" db="EMBL/GenBank/DDBJ databases">
        <authorList>
            <person name="Kjaerup R.B."/>
            <person name="Dalgaard T.S."/>
            <person name="Juul-Madsen H.R."/>
        </authorList>
    </citation>
    <scope>NUCLEOTIDE SEQUENCE [LARGE SCALE GENOMIC DNA]</scope>
    <source>
        <strain evidence="1 2">1127319.6</strain>
    </source>
</reference>